<dbReference type="STRING" id="3827.A0A1S3E526"/>
<dbReference type="PROSITE" id="PS50888">
    <property type="entry name" value="BHLH"/>
    <property type="match status" value="1"/>
</dbReference>
<proteinExistence type="predicted"/>
<evidence type="ECO:0000256" key="2">
    <source>
        <dbReference type="ARBA" id="ARBA00023015"/>
    </source>
</evidence>
<gene>
    <name evidence="8" type="primary">LOC101503950</name>
</gene>
<dbReference type="eggNOG" id="ENOG502QS36">
    <property type="taxonomic scope" value="Eukaryota"/>
</dbReference>
<sequence length="339" mass="37306">MEQSTLESIQFNEEILGIMAPAPETANSFTALLELPPTQVVELLHSSEHTGKLPLHVSNPKPYPLTSVICGGTSNLTFPSNAALVERAARFSVFAGENPPQTEVKDEQQETDSNPSLTQGGGDCVSDPTVENKNSKGAKRKQLEKKVKVSSKKSKSIADENSGNGEELPYVHVRVRRGQATDSHSLAERARREKINARMKLLQELVPGCNKISGTALVLDKIINHVQSLQHEVEILSMKLAAVNPIIDFNLDSILATEGVSLMDSNFPTTVTPVMWPEISHNGNRPQFQQPWQSDGFHQPLWGREENNPNFMTPENSLLSYDSPANSVSLHSNQLKMEL</sequence>
<keyword evidence="4" id="KW-0539">Nucleus</keyword>
<keyword evidence="3" id="KW-0804">Transcription</keyword>
<feature type="region of interest" description="Disordered" evidence="5">
    <location>
        <begin position="95"/>
        <end position="169"/>
    </location>
</feature>
<comment type="subcellular location">
    <subcellularLocation>
        <location evidence="1">Nucleus</location>
    </subcellularLocation>
</comment>
<dbReference type="FunFam" id="4.10.280.10:FF:000042">
    <property type="entry name" value="transcription factor bHLH48-like isoform X1"/>
    <property type="match status" value="1"/>
</dbReference>
<dbReference type="PaxDb" id="3827-XP_004497945.1"/>
<dbReference type="GO" id="GO:0003700">
    <property type="term" value="F:DNA-binding transcription factor activity"/>
    <property type="evidence" value="ECO:0007669"/>
    <property type="project" value="TreeGrafter"/>
</dbReference>
<name>A0A1S3E526_CICAR</name>
<evidence type="ECO:0000313" key="7">
    <source>
        <dbReference type="Proteomes" id="UP000087171"/>
    </source>
</evidence>
<protein>
    <submittedName>
        <fullName evidence="8">Transcription factor bHLH48-like</fullName>
    </submittedName>
</protein>
<feature type="domain" description="BHLH" evidence="6">
    <location>
        <begin position="179"/>
        <end position="229"/>
    </location>
</feature>
<organism evidence="7 8">
    <name type="scientific">Cicer arietinum</name>
    <name type="common">Chickpea</name>
    <name type="synonym">Garbanzo</name>
    <dbReference type="NCBI Taxonomy" id="3827"/>
    <lineage>
        <taxon>Eukaryota</taxon>
        <taxon>Viridiplantae</taxon>
        <taxon>Streptophyta</taxon>
        <taxon>Embryophyta</taxon>
        <taxon>Tracheophyta</taxon>
        <taxon>Spermatophyta</taxon>
        <taxon>Magnoliopsida</taxon>
        <taxon>eudicotyledons</taxon>
        <taxon>Gunneridae</taxon>
        <taxon>Pentapetalae</taxon>
        <taxon>rosids</taxon>
        <taxon>fabids</taxon>
        <taxon>Fabales</taxon>
        <taxon>Fabaceae</taxon>
        <taxon>Papilionoideae</taxon>
        <taxon>50 kb inversion clade</taxon>
        <taxon>NPAAA clade</taxon>
        <taxon>Hologalegina</taxon>
        <taxon>IRL clade</taxon>
        <taxon>Cicereae</taxon>
        <taxon>Cicer</taxon>
    </lineage>
</organism>
<keyword evidence="2" id="KW-0805">Transcription regulation</keyword>
<evidence type="ECO:0000313" key="8">
    <source>
        <dbReference type="RefSeq" id="XP_012570484.1"/>
    </source>
</evidence>
<dbReference type="GO" id="GO:0005634">
    <property type="term" value="C:nucleus"/>
    <property type="evidence" value="ECO:0007669"/>
    <property type="project" value="UniProtKB-SubCell"/>
</dbReference>
<dbReference type="Pfam" id="PF00010">
    <property type="entry name" value="HLH"/>
    <property type="match status" value="1"/>
</dbReference>
<evidence type="ECO:0000259" key="6">
    <source>
        <dbReference type="PROSITE" id="PS50888"/>
    </source>
</evidence>
<evidence type="ECO:0000256" key="4">
    <source>
        <dbReference type="ARBA" id="ARBA00023242"/>
    </source>
</evidence>
<keyword evidence="7" id="KW-1185">Reference proteome</keyword>
<dbReference type="CDD" id="cd18919">
    <property type="entry name" value="bHLH_AtBPE_like"/>
    <property type="match status" value="1"/>
</dbReference>
<evidence type="ECO:0000256" key="5">
    <source>
        <dbReference type="SAM" id="MobiDB-lite"/>
    </source>
</evidence>
<dbReference type="GeneID" id="101503950"/>
<dbReference type="InterPro" id="IPR024097">
    <property type="entry name" value="bHLH_ZIP_TF"/>
</dbReference>
<feature type="compositionally biased region" description="Basic residues" evidence="5">
    <location>
        <begin position="136"/>
        <end position="155"/>
    </location>
</feature>
<accession>A0A1S3E526</accession>
<reference evidence="8" key="2">
    <citation type="submission" date="2025-08" db="UniProtKB">
        <authorList>
            <consortium name="RefSeq"/>
        </authorList>
    </citation>
    <scope>IDENTIFICATION</scope>
    <source>
        <tissue evidence="8">Etiolated seedlings</tissue>
    </source>
</reference>
<dbReference type="GO" id="GO:0046983">
    <property type="term" value="F:protein dimerization activity"/>
    <property type="evidence" value="ECO:0007669"/>
    <property type="project" value="InterPro"/>
</dbReference>
<dbReference type="InterPro" id="IPR036638">
    <property type="entry name" value="HLH_DNA-bd_sf"/>
</dbReference>
<dbReference type="Proteomes" id="UP000087171">
    <property type="component" value="Chromosome Ca4"/>
</dbReference>
<dbReference type="PANTHER" id="PTHR12565:SF358">
    <property type="entry name" value="TRANSCRIPTION FACTOR BHLH FAMILY-RELATED"/>
    <property type="match status" value="1"/>
</dbReference>
<evidence type="ECO:0000256" key="3">
    <source>
        <dbReference type="ARBA" id="ARBA00023163"/>
    </source>
</evidence>
<dbReference type="InterPro" id="IPR011598">
    <property type="entry name" value="bHLH_dom"/>
</dbReference>
<evidence type="ECO:0000256" key="1">
    <source>
        <dbReference type="ARBA" id="ARBA00004123"/>
    </source>
</evidence>
<dbReference type="OrthoDB" id="690068at2759"/>
<dbReference type="SUPFAM" id="SSF47459">
    <property type="entry name" value="HLH, helix-loop-helix DNA-binding domain"/>
    <property type="match status" value="1"/>
</dbReference>
<dbReference type="PANTHER" id="PTHR12565">
    <property type="entry name" value="STEROL REGULATORY ELEMENT-BINDING PROTEIN"/>
    <property type="match status" value="1"/>
</dbReference>
<dbReference type="Gene3D" id="4.10.280.10">
    <property type="entry name" value="Helix-loop-helix DNA-binding domain"/>
    <property type="match status" value="1"/>
</dbReference>
<reference evidence="7" key="1">
    <citation type="journal article" date="2013" name="Nat. Biotechnol.">
        <title>Draft genome sequence of chickpea (Cicer arietinum) provides a resource for trait improvement.</title>
        <authorList>
            <person name="Varshney R.K."/>
            <person name="Song C."/>
            <person name="Saxena R.K."/>
            <person name="Azam S."/>
            <person name="Yu S."/>
            <person name="Sharpe A.G."/>
            <person name="Cannon S."/>
            <person name="Baek J."/>
            <person name="Rosen B.D."/>
            <person name="Tar'an B."/>
            <person name="Millan T."/>
            <person name="Zhang X."/>
            <person name="Ramsay L.D."/>
            <person name="Iwata A."/>
            <person name="Wang Y."/>
            <person name="Nelson W."/>
            <person name="Farmer A.D."/>
            <person name="Gaur P.M."/>
            <person name="Soderlund C."/>
            <person name="Penmetsa R.V."/>
            <person name="Xu C."/>
            <person name="Bharti A.K."/>
            <person name="He W."/>
            <person name="Winter P."/>
            <person name="Zhao S."/>
            <person name="Hane J.K."/>
            <person name="Carrasquilla-Garcia N."/>
            <person name="Condie J.A."/>
            <person name="Upadhyaya H.D."/>
            <person name="Luo M.C."/>
            <person name="Thudi M."/>
            <person name="Gowda C.L."/>
            <person name="Singh N.P."/>
            <person name="Lichtenzveig J."/>
            <person name="Gali K.K."/>
            <person name="Rubio J."/>
            <person name="Nadarajan N."/>
            <person name="Dolezel J."/>
            <person name="Bansal K.C."/>
            <person name="Xu X."/>
            <person name="Edwards D."/>
            <person name="Zhang G."/>
            <person name="Kahl G."/>
            <person name="Gil J."/>
            <person name="Singh K.B."/>
            <person name="Datta S.K."/>
            <person name="Jackson S.A."/>
            <person name="Wang J."/>
            <person name="Cook D.R."/>
        </authorList>
    </citation>
    <scope>NUCLEOTIDE SEQUENCE [LARGE SCALE GENOMIC DNA]</scope>
    <source>
        <strain evidence="7">cv. CDC Frontier</strain>
    </source>
</reference>
<dbReference type="RefSeq" id="XP_073224017.1">
    <property type="nucleotide sequence ID" value="XM_073367916.1"/>
</dbReference>
<dbReference type="SMART" id="SM00353">
    <property type="entry name" value="HLH"/>
    <property type="match status" value="1"/>
</dbReference>
<dbReference type="RefSeq" id="XP_012570484.1">
    <property type="nucleotide sequence ID" value="XM_012715030.2"/>
</dbReference>
<dbReference type="AlphaFoldDB" id="A0A1S3E526"/>